<comment type="caution">
    <text evidence="2">The sequence shown here is derived from an EMBL/GenBank/DDBJ whole genome shotgun (WGS) entry which is preliminary data.</text>
</comment>
<evidence type="ECO:0000313" key="2">
    <source>
        <dbReference type="EMBL" id="KDN18298.1"/>
    </source>
</evidence>
<keyword evidence="3" id="KW-1185">Reference proteome</keyword>
<organism evidence="2 3">
    <name type="scientific">Amycolatopsis rifamycinica</name>
    <dbReference type="NCBI Taxonomy" id="287986"/>
    <lineage>
        <taxon>Bacteria</taxon>
        <taxon>Bacillati</taxon>
        <taxon>Actinomycetota</taxon>
        <taxon>Actinomycetes</taxon>
        <taxon>Pseudonocardiales</taxon>
        <taxon>Pseudonocardiaceae</taxon>
        <taxon>Amycolatopsis</taxon>
    </lineage>
</organism>
<feature type="compositionally biased region" description="Low complexity" evidence="1">
    <location>
        <begin position="13"/>
        <end position="25"/>
    </location>
</feature>
<dbReference type="EMBL" id="JMQI01000064">
    <property type="protein sequence ID" value="KDN18298.1"/>
    <property type="molecule type" value="Genomic_DNA"/>
</dbReference>
<feature type="region of interest" description="Disordered" evidence="1">
    <location>
        <begin position="1"/>
        <end position="25"/>
    </location>
</feature>
<dbReference type="Proteomes" id="UP000027345">
    <property type="component" value="Unassembled WGS sequence"/>
</dbReference>
<proteinExistence type="predicted"/>
<gene>
    <name evidence="2" type="ORF">DV20_31150</name>
</gene>
<sequence length="93" mass="9066">MTSSASGDGKPRTSPAATSTAGAAMPATNTQVGAVSGFAAGDHGVFFHGFATESQAWKASALTISEVPATCSHVPVAVSADACSAGESRKIPA</sequence>
<protein>
    <submittedName>
        <fullName evidence="2">Uncharacterized protein</fullName>
    </submittedName>
</protein>
<name>A0A066U251_9PSEU</name>
<reference evidence="2 3" key="1">
    <citation type="submission" date="2014-05" db="EMBL/GenBank/DDBJ databases">
        <title>Draft genome sequence of Amycolatopsis rifamycinica DSM 46095.</title>
        <authorList>
            <person name="Lal R."/>
            <person name="Saxena A."/>
            <person name="Kumari R."/>
            <person name="Mukherjee U."/>
            <person name="Singh P."/>
            <person name="Sangwan N."/>
            <person name="Mahato N.K."/>
        </authorList>
    </citation>
    <scope>NUCLEOTIDE SEQUENCE [LARGE SCALE GENOMIC DNA]</scope>
    <source>
        <strain evidence="2 3">DSM 46095</strain>
    </source>
</reference>
<evidence type="ECO:0000256" key="1">
    <source>
        <dbReference type="SAM" id="MobiDB-lite"/>
    </source>
</evidence>
<dbReference type="AlphaFoldDB" id="A0A066U251"/>
<accession>A0A066U251</accession>
<dbReference type="STRING" id="287986.DV20_31150"/>
<evidence type="ECO:0000313" key="3">
    <source>
        <dbReference type="Proteomes" id="UP000027345"/>
    </source>
</evidence>